<dbReference type="EMBL" id="BKCJ011370235">
    <property type="protein sequence ID" value="GFD26615.1"/>
    <property type="molecule type" value="Genomic_DNA"/>
</dbReference>
<feature type="non-terminal residue" evidence="1">
    <location>
        <position position="1"/>
    </location>
</feature>
<sequence length="116" mass="13046">AGLIAAGDTRLPDMTGFENDVIGSPENCWLSPYYLLADRDLRVDEVLHAWLIRQADGEPLEHVEFKADASNRLSTQWPQAQRLFIKSKVLDPVVLVEKGMESSVLFTFVPNLCFVL</sequence>
<accession>A0A699UUK8</accession>
<organism evidence="1">
    <name type="scientific">Tanacetum cinerariifolium</name>
    <name type="common">Dalmatian daisy</name>
    <name type="synonym">Chrysanthemum cinerariifolium</name>
    <dbReference type="NCBI Taxonomy" id="118510"/>
    <lineage>
        <taxon>Eukaryota</taxon>
        <taxon>Viridiplantae</taxon>
        <taxon>Streptophyta</taxon>
        <taxon>Embryophyta</taxon>
        <taxon>Tracheophyta</taxon>
        <taxon>Spermatophyta</taxon>
        <taxon>Magnoliopsida</taxon>
        <taxon>eudicotyledons</taxon>
        <taxon>Gunneridae</taxon>
        <taxon>Pentapetalae</taxon>
        <taxon>asterids</taxon>
        <taxon>campanulids</taxon>
        <taxon>Asterales</taxon>
        <taxon>Asteraceae</taxon>
        <taxon>Asteroideae</taxon>
        <taxon>Anthemideae</taxon>
        <taxon>Anthemidinae</taxon>
        <taxon>Tanacetum</taxon>
    </lineage>
</organism>
<protein>
    <submittedName>
        <fullName evidence="1">Uncharacterized protein</fullName>
    </submittedName>
</protein>
<proteinExistence type="predicted"/>
<gene>
    <name evidence="1" type="ORF">Tci_898584</name>
</gene>
<reference evidence="1" key="1">
    <citation type="journal article" date="2019" name="Sci. Rep.">
        <title>Draft genome of Tanacetum cinerariifolium, the natural source of mosquito coil.</title>
        <authorList>
            <person name="Yamashiro T."/>
            <person name="Shiraishi A."/>
            <person name="Satake H."/>
            <person name="Nakayama K."/>
        </authorList>
    </citation>
    <scope>NUCLEOTIDE SEQUENCE</scope>
</reference>
<feature type="non-terminal residue" evidence="1">
    <location>
        <position position="116"/>
    </location>
</feature>
<evidence type="ECO:0000313" key="1">
    <source>
        <dbReference type="EMBL" id="GFD26615.1"/>
    </source>
</evidence>
<comment type="caution">
    <text evidence="1">The sequence shown here is derived from an EMBL/GenBank/DDBJ whole genome shotgun (WGS) entry which is preliminary data.</text>
</comment>
<dbReference type="AlphaFoldDB" id="A0A699UUK8"/>
<name>A0A699UUK8_TANCI</name>